<evidence type="ECO:0000259" key="1">
    <source>
        <dbReference type="PROSITE" id="PS51819"/>
    </source>
</evidence>
<organism evidence="2 3">
    <name type="scientific">Klebsiella pneumoniae</name>
    <dbReference type="NCBI Taxonomy" id="573"/>
    <lineage>
        <taxon>Bacteria</taxon>
        <taxon>Pseudomonadati</taxon>
        <taxon>Pseudomonadota</taxon>
        <taxon>Gammaproteobacteria</taxon>
        <taxon>Enterobacterales</taxon>
        <taxon>Enterobacteriaceae</taxon>
        <taxon>Klebsiella/Raoultella group</taxon>
        <taxon>Klebsiella</taxon>
        <taxon>Klebsiella pneumoniae complex</taxon>
    </lineage>
</organism>
<dbReference type="EC" id="2.5.1.18" evidence="2"/>
<evidence type="ECO:0000313" key="3">
    <source>
        <dbReference type="Proteomes" id="UP000254938"/>
    </source>
</evidence>
<proteinExistence type="predicted"/>
<dbReference type="Proteomes" id="UP000254938">
    <property type="component" value="Unassembled WGS sequence"/>
</dbReference>
<dbReference type="InterPro" id="IPR029068">
    <property type="entry name" value="Glyas_Bleomycin-R_OHBP_Dase"/>
</dbReference>
<dbReference type="Gene3D" id="3.10.180.10">
    <property type="entry name" value="2,3-Dihydroxybiphenyl 1,2-Dioxygenase, domain 1"/>
    <property type="match status" value="1"/>
</dbReference>
<evidence type="ECO:0000313" key="2">
    <source>
        <dbReference type="EMBL" id="STS79889.1"/>
    </source>
</evidence>
<gene>
    <name evidence="2" type="primary">fosA_1</name>
    <name evidence="2" type="ORF">NCTC9140_01583</name>
</gene>
<dbReference type="PROSITE" id="PS51819">
    <property type="entry name" value="VOC"/>
    <property type="match status" value="1"/>
</dbReference>
<reference evidence="2 3" key="1">
    <citation type="submission" date="2018-06" db="EMBL/GenBank/DDBJ databases">
        <authorList>
            <consortium name="Pathogen Informatics"/>
            <person name="Doyle S."/>
        </authorList>
    </citation>
    <scope>NUCLEOTIDE SEQUENCE [LARGE SCALE GENOMIC DNA]</scope>
    <source>
        <strain evidence="2 3">NCTC9140</strain>
    </source>
</reference>
<dbReference type="EMBL" id="UGKQ01000007">
    <property type="protein sequence ID" value="STS79889.1"/>
    <property type="molecule type" value="Genomic_DNA"/>
</dbReference>
<sequence length="70" mass="7464">MLSGLNHLTLAVSQLAPSVAFYQQLLGMTLHARWDSGAYLSCGDLWLCLSLGSAAARYSAGGERLHPLCV</sequence>
<name>A0A377TKN5_KLEPN</name>
<dbReference type="AlphaFoldDB" id="A0A377TKN5"/>
<feature type="domain" description="VOC" evidence="1">
    <location>
        <begin position="4"/>
        <end position="70"/>
    </location>
</feature>
<dbReference type="GO" id="GO:0004364">
    <property type="term" value="F:glutathione transferase activity"/>
    <property type="evidence" value="ECO:0007669"/>
    <property type="project" value="UniProtKB-EC"/>
</dbReference>
<keyword evidence="2" id="KW-0808">Transferase</keyword>
<dbReference type="SUPFAM" id="SSF54593">
    <property type="entry name" value="Glyoxalase/Bleomycin resistance protein/Dihydroxybiphenyl dioxygenase"/>
    <property type="match status" value="1"/>
</dbReference>
<dbReference type="InterPro" id="IPR004360">
    <property type="entry name" value="Glyas_Fos-R_dOase_dom"/>
</dbReference>
<dbReference type="Pfam" id="PF00903">
    <property type="entry name" value="Glyoxalase"/>
    <property type="match status" value="1"/>
</dbReference>
<dbReference type="InterPro" id="IPR037523">
    <property type="entry name" value="VOC_core"/>
</dbReference>
<accession>A0A377TKN5</accession>
<protein>
    <submittedName>
        <fullName evidence="2">Fosfomycin resistance protein FosA</fullName>
        <ecNumber evidence="2">2.5.1.18</ecNumber>
    </submittedName>
</protein>